<accession>A0ABD2AJG6</accession>
<dbReference type="EMBL" id="JAYRBN010000117">
    <property type="protein sequence ID" value="KAL2719995.1"/>
    <property type="molecule type" value="Genomic_DNA"/>
</dbReference>
<name>A0ABD2AJG6_VESMC</name>
<reference evidence="1 2" key="1">
    <citation type="journal article" date="2024" name="Ann. Entomol. Soc. Am.">
        <title>Genomic analyses of the southern and eastern yellowjacket wasps (Hymenoptera: Vespidae) reveal evolutionary signatures of social life.</title>
        <authorList>
            <person name="Catto M.A."/>
            <person name="Caine P.B."/>
            <person name="Orr S.E."/>
            <person name="Hunt B.G."/>
            <person name="Goodisman M.A.D."/>
        </authorList>
    </citation>
    <scope>NUCLEOTIDE SEQUENCE [LARGE SCALE GENOMIC DNA]</scope>
    <source>
        <strain evidence="1">232</strain>
        <tissue evidence="1">Head and thorax</tissue>
    </source>
</reference>
<gene>
    <name evidence="1" type="ORF">V1477_021142</name>
</gene>
<comment type="caution">
    <text evidence="1">The sequence shown here is derived from an EMBL/GenBank/DDBJ whole genome shotgun (WGS) entry which is preliminary data.</text>
</comment>
<keyword evidence="2" id="KW-1185">Reference proteome</keyword>
<protein>
    <submittedName>
        <fullName evidence="1">Myb-like protein X</fullName>
    </submittedName>
</protein>
<evidence type="ECO:0000313" key="1">
    <source>
        <dbReference type="EMBL" id="KAL2719995.1"/>
    </source>
</evidence>
<sequence length="179" mass="21437">MFEGWYEAREYILPKDLKVSFIRGYNRLRPESHIYCDTMGEIRNNKENRWAINIESEIKDLRVNILEEEEEEGNERVESEGKDYEFTLVYDLIDDRFNLNADPSTVHIGLWPNIDFAYHVLISKTPNTNTIENRTDYESRKCIHGLENEQKKNRNETKRRSKHLPISEIIMNTFKSYEK</sequence>
<evidence type="ECO:0000313" key="2">
    <source>
        <dbReference type="Proteomes" id="UP001607303"/>
    </source>
</evidence>
<dbReference type="Proteomes" id="UP001607303">
    <property type="component" value="Unassembled WGS sequence"/>
</dbReference>
<dbReference type="AlphaFoldDB" id="A0ABD2AJG6"/>
<organism evidence="1 2">
    <name type="scientific">Vespula maculifrons</name>
    <name type="common">Eastern yellow jacket</name>
    <name type="synonym">Wasp</name>
    <dbReference type="NCBI Taxonomy" id="7453"/>
    <lineage>
        <taxon>Eukaryota</taxon>
        <taxon>Metazoa</taxon>
        <taxon>Ecdysozoa</taxon>
        <taxon>Arthropoda</taxon>
        <taxon>Hexapoda</taxon>
        <taxon>Insecta</taxon>
        <taxon>Pterygota</taxon>
        <taxon>Neoptera</taxon>
        <taxon>Endopterygota</taxon>
        <taxon>Hymenoptera</taxon>
        <taxon>Apocrita</taxon>
        <taxon>Aculeata</taxon>
        <taxon>Vespoidea</taxon>
        <taxon>Vespidae</taxon>
        <taxon>Vespinae</taxon>
        <taxon>Vespula</taxon>
    </lineage>
</organism>
<proteinExistence type="predicted"/>